<keyword evidence="1" id="KW-0548">Nucleotidyltransferase</keyword>
<proteinExistence type="predicted"/>
<reference evidence="1 2" key="1">
    <citation type="journal article" date="2021" name="Elife">
        <title>Chloroplast acquisition without the gene transfer in kleptoplastic sea slugs, Plakobranchus ocellatus.</title>
        <authorList>
            <person name="Maeda T."/>
            <person name="Takahashi S."/>
            <person name="Yoshida T."/>
            <person name="Shimamura S."/>
            <person name="Takaki Y."/>
            <person name="Nagai Y."/>
            <person name="Toyoda A."/>
            <person name="Suzuki Y."/>
            <person name="Arimoto A."/>
            <person name="Ishii H."/>
            <person name="Satoh N."/>
            <person name="Nishiyama T."/>
            <person name="Hasebe M."/>
            <person name="Maruyama T."/>
            <person name="Minagawa J."/>
            <person name="Obokata J."/>
            <person name="Shigenobu S."/>
        </authorList>
    </citation>
    <scope>NUCLEOTIDE SEQUENCE [LARGE SCALE GENOMIC DNA]</scope>
</reference>
<dbReference type="AlphaFoldDB" id="A0AAV4B4Z5"/>
<organism evidence="1 2">
    <name type="scientific">Plakobranchus ocellatus</name>
    <dbReference type="NCBI Taxonomy" id="259542"/>
    <lineage>
        <taxon>Eukaryota</taxon>
        <taxon>Metazoa</taxon>
        <taxon>Spiralia</taxon>
        <taxon>Lophotrochozoa</taxon>
        <taxon>Mollusca</taxon>
        <taxon>Gastropoda</taxon>
        <taxon>Heterobranchia</taxon>
        <taxon>Euthyneura</taxon>
        <taxon>Panpulmonata</taxon>
        <taxon>Sacoglossa</taxon>
        <taxon>Placobranchoidea</taxon>
        <taxon>Plakobranchidae</taxon>
        <taxon>Plakobranchus</taxon>
    </lineage>
</organism>
<evidence type="ECO:0000313" key="2">
    <source>
        <dbReference type="Proteomes" id="UP000735302"/>
    </source>
</evidence>
<protein>
    <submittedName>
        <fullName evidence="1">RNA-directed DNA polymerase from mobile element jockey</fullName>
    </submittedName>
</protein>
<keyword evidence="1" id="KW-0808">Transferase</keyword>
<gene>
    <name evidence="1" type="ORF">PoB_004493600</name>
</gene>
<keyword evidence="1" id="KW-0695">RNA-directed DNA polymerase</keyword>
<accession>A0AAV4B4Z5</accession>
<sequence>MAAAELFKAKARSLKGCAALSRRHFDERISLCGWSPFKKFMVISSKGSAKVADRSPFKIHRELKSILGDETIEVTKLGSGELMVELKSNDQAKKLGAITTFLDIPVTVSPHKSLNSSKGVIRSRDLRCCSEEELSGVTHARRIKVRRDVARVVMSNVTVRLTPIASTAKETIQPAARPVRSSWKNKPFYSVTDLYRLFREVNPSRIAGYLKDLGVYGKI</sequence>
<keyword evidence="2" id="KW-1185">Reference proteome</keyword>
<comment type="caution">
    <text evidence="1">The sequence shown here is derived from an EMBL/GenBank/DDBJ whole genome shotgun (WGS) entry which is preliminary data.</text>
</comment>
<evidence type="ECO:0000313" key="1">
    <source>
        <dbReference type="EMBL" id="GFO18431.1"/>
    </source>
</evidence>
<name>A0AAV4B4Z5_9GAST</name>
<dbReference type="Proteomes" id="UP000735302">
    <property type="component" value="Unassembled WGS sequence"/>
</dbReference>
<dbReference type="GO" id="GO:0003964">
    <property type="term" value="F:RNA-directed DNA polymerase activity"/>
    <property type="evidence" value="ECO:0007669"/>
    <property type="project" value="UniProtKB-KW"/>
</dbReference>
<dbReference type="EMBL" id="BLXT01004955">
    <property type="protein sequence ID" value="GFO18431.1"/>
    <property type="molecule type" value="Genomic_DNA"/>
</dbReference>